<dbReference type="InParanoid" id="A0A0D0BY23"/>
<protein>
    <submittedName>
        <fullName evidence="1">Uncharacterized protein</fullName>
    </submittedName>
</protein>
<dbReference type="HOGENOM" id="CLU_2590455_0_0_1"/>
<dbReference type="AlphaFoldDB" id="A0A0D0BY23"/>
<dbReference type="EMBL" id="KN827690">
    <property type="protein sequence ID" value="KIK76072.1"/>
    <property type="molecule type" value="Genomic_DNA"/>
</dbReference>
<accession>A0A0D0BY23</accession>
<sequence>MSSMPLPNSLMLEALRNVKGAELRHWINQANTAAGRKVLTQQGRVDDPRKRLATYYSIDLNATDAPAAPIKGVLNSKVRS</sequence>
<reference evidence="2" key="2">
    <citation type="submission" date="2015-01" db="EMBL/GenBank/DDBJ databases">
        <title>Evolutionary Origins and Diversification of the Mycorrhizal Mutualists.</title>
        <authorList>
            <consortium name="DOE Joint Genome Institute"/>
            <consortium name="Mycorrhizal Genomics Consortium"/>
            <person name="Kohler A."/>
            <person name="Kuo A."/>
            <person name="Nagy L.G."/>
            <person name="Floudas D."/>
            <person name="Copeland A."/>
            <person name="Barry K.W."/>
            <person name="Cichocki N."/>
            <person name="Veneault-Fourrey C."/>
            <person name="LaButti K."/>
            <person name="Lindquist E.A."/>
            <person name="Lipzen A."/>
            <person name="Lundell T."/>
            <person name="Morin E."/>
            <person name="Murat C."/>
            <person name="Riley R."/>
            <person name="Ohm R."/>
            <person name="Sun H."/>
            <person name="Tunlid A."/>
            <person name="Henrissat B."/>
            <person name="Grigoriev I.V."/>
            <person name="Hibbett D.S."/>
            <person name="Martin F."/>
        </authorList>
    </citation>
    <scope>NUCLEOTIDE SEQUENCE [LARGE SCALE GENOMIC DNA]</scope>
    <source>
        <strain evidence="2">Ve08.2h10</strain>
    </source>
</reference>
<evidence type="ECO:0000313" key="1">
    <source>
        <dbReference type="EMBL" id="KIK76072.1"/>
    </source>
</evidence>
<reference evidence="1 2" key="1">
    <citation type="submission" date="2014-04" db="EMBL/GenBank/DDBJ databases">
        <authorList>
            <consortium name="DOE Joint Genome Institute"/>
            <person name="Kuo A."/>
            <person name="Kohler A."/>
            <person name="Jargeat P."/>
            <person name="Nagy L.G."/>
            <person name="Floudas D."/>
            <person name="Copeland A."/>
            <person name="Barry K.W."/>
            <person name="Cichocki N."/>
            <person name="Veneault-Fourrey C."/>
            <person name="LaButti K."/>
            <person name="Lindquist E.A."/>
            <person name="Lipzen A."/>
            <person name="Lundell T."/>
            <person name="Morin E."/>
            <person name="Murat C."/>
            <person name="Sun H."/>
            <person name="Tunlid A."/>
            <person name="Henrissat B."/>
            <person name="Grigoriev I.V."/>
            <person name="Hibbett D.S."/>
            <person name="Martin F."/>
            <person name="Nordberg H.P."/>
            <person name="Cantor M.N."/>
            <person name="Hua S.X."/>
        </authorList>
    </citation>
    <scope>NUCLEOTIDE SEQUENCE [LARGE SCALE GENOMIC DNA]</scope>
    <source>
        <strain evidence="1 2">Ve08.2h10</strain>
    </source>
</reference>
<organism evidence="1 2">
    <name type="scientific">Paxillus rubicundulus Ve08.2h10</name>
    <dbReference type="NCBI Taxonomy" id="930991"/>
    <lineage>
        <taxon>Eukaryota</taxon>
        <taxon>Fungi</taxon>
        <taxon>Dikarya</taxon>
        <taxon>Basidiomycota</taxon>
        <taxon>Agaricomycotina</taxon>
        <taxon>Agaricomycetes</taxon>
        <taxon>Agaricomycetidae</taxon>
        <taxon>Boletales</taxon>
        <taxon>Paxilineae</taxon>
        <taxon>Paxillaceae</taxon>
        <taxon>Paxillus</taxon>
    </lineage>
</organism>
<gene>
    <name evidence="1" type="ORF">PAXRUDRAFT_449572</name>
</gene>
<dbReference type="Proteomes" id="UP000054538">
    <property type="component" value="Unassembled WGS sequence"/>
</dbReference>
<keyword evidence="2" id="KW-1185">Reference proteome</keyword>
<proteinExistence type="predicted"/>
<evidence type="ECO:0000313" key="2">
    <source>
        <dbReference type="Proteomes" id="UP000054538"/>
    </source>
</evidence>
<name>A0A0D0BY23_9AGAM</name>
<dbReference type="OrthoDB" id="2673180at2759"/>